<evidence type="ECO:0000256" key="1">
    <source>
        <dbReference type="ARBA" id="ARBA00022737"/>
    </source>
</evidence>
<proteinExistence type="predicted"/>
<dbReference type="InterPro" id="IPR003598">
    <property type="entry name" value="Ig_sub2"/>
</dbReference>
<keyword evidence="5" id="KW-0812">Transmembrane</keyword>
<dbReference type="SMART" id="SM00408">
    <property type="entry name" value="IGc2"/>
    <property type="match status" value="4"/>
</dbReference>
<dbReference type="SMART" id="SM00406">
    <property type="entry name" value="IGv"/>
    <property type="match status" value="2"/>
</dbReference>
<sequence>MVAGSFLYSCLFFSVFAYQLGKKPLITHGATETSGYENQPVSLQCRVNSAVPAAIDWYLNGSKVPETSAFRTESAKLPDGLLISVLVIRISSSTVGLYYCNATNEFGWSVSSPANVYVAFMGDEFAVEPQSKAASVGETVVFACQPPSGSPKPTITWFKDDKEVELSDRIHLMDETNLRIEQITWADAGSYSCVAKSLAFEKCSRKAFLRVHQRPFFLVAPESQSVSINGAVEFVCRVSGDPFPTLTWRRDPPILTVPTSRSVLLPDGSLKLTNIQLEDSGDYVCQASSDGGIVEAVAHLTVTSPPGFVKTPPGNAVFLEGTRAQLMCLATGSPVPEIRWINHKTSEYYLLGVTSPSDRILVDEAGSLMIKTTRLSDSGMYECRASSLAGFTRTVIHLFVQPNPHLFPGRVGVVSKSPVQVNNFRSKDELKLFCSSPNLAEFYEYMKYGAWNTSEVDNFSAHTTFKVFWYKEKLEIALSASWKDRFRLEPDNSLVIDPSFKNGIGNYSCMILGLINKRIAFWHIQLAVGPIPEHNDRLLSPPVPPSPPSNVVVQDVGDTWVFLSWDYNHGSELESGVKFHVFYLLQFHNSSYISNRRVKTFSSIHISQDITYPNYEDSVEPEAIDDDQYPLDLWESAAESTRERSFRLKGLLPDSGYWIEVRSFTSHMWSQGALVNRVVYTTRMAPTSQLSESHPLEPRKIGENYDKLSARVNSLRFLGVSVRSLSSSEMFINWTVRTNSGAMRLIDGFQIIAKPVFMSRCSARAISVVRDRLNPALFGMGEYARLGYENIVYNSPEWNHCSFNSEQLIERFRQASANAGMVLEQIKVSEKFLIVPRTITRESPSTGAVLGGLHPFTCYEVSVKAFKDDYTYGRIWSRETPAELALSLDAAPSKAPQIISANWLNGATSHYTVPTPTAFGNFSYYSNGYAAASNGIRVTWSPLGLHLAHGTLTGYSIHLIANDSSYTQSQKVSPDVNTHDLIGLNPNIEYTIFLAGITCRGEGVRGPGYRMPVFGKIIHSSSPSKFQTSASFFPSWAYGAVSGVAIAWLLVGFLLVFCLRRRKSQQTSPHYCCFGKFTSTNLSKQDHVPFQMSTRNKNNAFFAPNASPETKVGHLIPPITETQDYQAGDHQAVSLLHVKSSKSGGTEVQRLLKSVEGAGEPIVQTTSSSSSTPINAMSSQGCHKGRCLPLTSSVPFPTNAAMFQPTTPATHNLINGNSSFSSQPPNGQVIGYAIQWSDSQAPSSEGAGGAGPPEVPPYASSNVLPLELDQSSWKPSSESEHDVAGHLAAAGVFQTTWSNYPPRSQQQQQTSPLSGNAVPPIPPPPPYPPPPLPVSNPVSGQCLPVPVPLHADGPQEQFRHLSDDGSLPSGGSM</sequence>
<evidence type="ECO:0000256" key="2">
    <source>
        <dbReference type="ARBA" id="ARBA00023157"/>
    </source>
</evidence>
<dbReference type="InterPro" id="IPR013106">
    <property type="entry name" value="Ig_V-set"/>
</dbReference>
<evidence type="ECO:0000256" key="3">
    <source>
        <dbReference type="ARBA" id="ARBA00023319"/>
    </source>
</evidence>
<dbReference type="GO" id="GO:0070593">
    <property type="term" value="P:dendrite self-avoidance"/>
    <property type="evidence" value="ECO:0007669"/>
    <property type="project" value="TreeGrafter"/>
</dbReference>
<feature type="compositionally biased region" description="Polar residues" evidence="4">
    <location>
        <begin position="1163"/>
        <end position="1181"/>
    </location>
</feature>
<dbReference type="PROSITE" id="PS50853">
    <property type="entry name" value="FN3"/>
    <property type="match status" value="1"/>
</dbReference>
<feature type="region of interest" description="Disordered" evidence="4">
    <location>
        <begin position="1239"/>
        <end position="1261"/>
    </location>
</feature>
<dbReference type="CDD" id="cd00063">
    <property type="entry name" value="FN3"/>
    <property type="match status" value="1"/>
</dbReference>
<dbReference type="SUPFAM" id="SSF48726">
    <property type="entry name" value="Immunoglobulin"/>
    <property type="match status" value="5"/>
</dbReference>
<feature type="compositionally biased region" description="Pro residues" evidence="4">
    <location>
        <begin position="1319"/>
        <end position="1334"/>
    </location>
</feature>
<dbReference type="InterPro" id="IPR003599">
    <property type="entry name" value="Ig_sub"/>
</dbReference>
<dbReference type="GO" id="GO:0005886">
    <property type="term" value="C:plasma membrane"/>
    <property type="evidence" value="ECO:0007669"/>
    <property type="project" value="TreeGrafter"/>
</dbReference>
<feature type="domain" description="Ig-like" evidence="7">
    <location>
        <begin position="24"/>
        <end position="111"/>
    </location>
</feature>
<dbReference type="GO" id="GO:0007411">
    <property type="term" value="P:axon guidance"/>
    <property type="evidence" value="ECO:0007669"/>
    <property type="project" value="TreeGrafter"/>
</dbReference>
<evidence type="ECO:0000256" key="5">
    <source>
        <dbReference type="SAM" id="Phobius"/>
    </source>
</evidence>
<keyword evidence="5" id="KW-0472">Membrane</keyword>
<protein>
    <submittedName>
        <fullName evidence="9">Contactin</fullName>
    </submittedName>
</protein>
<keyword evidence="5" id="KW-1133">Transmembrane helix</keyword>
<dbReference type="InterPro" id="IPR013783">
    <property type="entry name" value="Ig-like_fold"/>
</dbReference>
<dbReference type="WBParaSite" id="MCU_006797-RA">
    <property type="protein sequence ID" value="MCU_006797-RA"/>
    <property type="gene ID" value="MCU_006797"/>
</dbReference>
<dbReference type="Pfam" id="PF07679">
    <property type="entry name" value="I-set"/>
    <property type="match status" value="2"/>
</dbReference>
<feature type="chain" id="PRO_5024326618" evidence="6">
    <location>
        <begin position="18"/>
        <end position="1373"/>
    </location>
</feature>
<feature type="region of interest" description="Disordered" evidence="4">
    <location>
        <begin position="1162"/>
        <end position="1182"/>
    </location>
</feature>
<evidence type="ECO:0000259" key="7">
    <source>
        <dbReference type="PROSITE" id="PS50835"/>
    </source>
</evidence>
<dbReference type="PROSITE" id="PS50835">
    <property type="entry name" value="IG_LIKE"/>
    <property type="match status" value="4"/>
</dbReference>
<feature type="compositionally biased region" description="Low complexity" evidence="4">
    <location>
        <begin position="1364"/>
        <end position="1373"/>
    </location>
</feature>
<dbReference type="PANTHER" id="PTHR10075:SF100">
    <property type="entry name" value="FASCICLIN-2"/>
    <property type="match status" value="1"/>
</dbReference>
<feature type="domain" description="Fibronectin type-III" evidence="8">
    <location>
        <begin position="918"/>
        <end position="1016"/>
    </location>
</feature>
<evidence type="ECO:0000259" key="8">
    <source>
        <dbReference type="PROSITE" id="PS50853"/>
    </source>
</evidence>
<evidence type="ECO:0000313" key="9">
    <source>
        <dbReference type="WBParaSite" id="MCU_006797-RA"/>
    </source>
</evidence>
<accession>A0A5K3FA83</accession>
<dbReference type="SMART" id="SM00060">
    <property type="entry name" value="FN3"/>
    <property type="match status" value="3"/>
</dbReference>
<dbReference type="SUPFAM" id="SSF49265">
    <property type="entry name" value="Fibronectin type III"/>
    <property type="match status" value="1"/>
</dbReference>
<evidence type="ECO:0000256" key="6">
    <source>
        <dbReference type="SAM" id="SignalP"/>
    </source>
</evidence>
<dbReference type="InterPro" id="IPR036179">
    <property type="entry name" value="Ig-like_dom_sf"/>
</dbReference>
<keyword evidence="1" id="KW-0677">Repeat</keyword>
<dbReference type="Pfam" id="PF13927">
    <property type="entry name" value="Ig_3"/>
    <property type="match status" value="2"/>
</dbReference>
<dbReference type="InterPro" id="IPR036116">
    <property type="entry name" value="FN3_sf"/>
</dbReference>
<dbReference type="InterPro" id="IPR003961">
    <property type="entry name" value="FN3_dom"/>
</dbReference>
<reference evidence="9" key="1">
    <citation type="submission" date="2019-11" db="UniProtKB">
        <authorList>
            <consortium name="WormBaseParasite"/>
        </authorList>
    </citation>
    <scope>IDENTIFICATION</scope>
</reference>
<dbReference type="FunFam" id="2.60.40.10:FF:000032">
    <property type="entry name" value="palladin isoform X1"/>
    <property type="match status" value="1"/>
</dbReference>
<feature type="compositionally biased region" description="Polar residues" evidence="4">
    <location>
        <begin position="1297"/>
        <end position="1314"/>
    </location>
</feature>
<dbReference type="InterPro" id="IPR007110">
    <property type="entry name" value="Ig-like_dom"/>
</dbReference>
<name>A0A5K3FA83_MESCO</name>
<feature type="domain" description="Ig-like" evidence="7">
    <location>
        <begin position="306"/>
        <end position="396"/>
    </location>
</feature>
<keyword evidence="2" id="KW-1015">Disulfide bond</keyword>
<dbReference type="InterPro" id="IPR013098">
    <property type="entry name" value="Ig_I-set"/>
</dbReference>
<feature type="signal peptide" evidence="6">
    <location>
        <begin position="1"/>
        <end position="17"/>
    </location>
</feature>
<evidence type="ECO:0000256" key="4">
    <source>
        <dbReference type="SAM" id="MobiDB-lite"/>
    </source>
</evidence>
<feature type="domain" description="Ig-like" evidence="7">
    <location>
        <begin position="113"/>
        <end position="195"/>
    </location>
</feature>
<dbReference type="PANTHER" id="PTHR10075">
    <property type="entry name" value="BASIGIN RELATED"/>
    <property type="match status" value="1"/>
</dbReference>
<organism evidence="9">
    <name type="scientific">Mesocestoides corti</name>
    <name type="common">Flatworm</name>
    <dbReference type="NCBI Taxonomy" id="53468"/>
    <lineage>
        <taxon>Eukaryota</taxon>
        <taxon>Metazoa</taxon>
        <taxon>Spiralia</taxon>
        <taxon>Lophotrochozoa</taxon>
        <taxon>Platyhelminthes</taxon>
        <taxon>Cestoda</taxon>
        <taxon>Eucestoda</taxon>
        <taxon>Cyclophyllidea</taxon>
        <taxon>Mesocestoididae</taxon>
        <taxon>Mesocestoides</taxon>
    </lineage>
</organism>
<feature type="region of interest" description="Disordered" evidence="4">
    <location>
        <begin position="1297"/>
        <end position="1373"/>
    </location>
</feature>
<keyword evidence="3" id="KW-0393">Immunoglobulin domain</keyword>
<dbReference type="Gene3D" id="2.60.40.10">
    <property type="entry name" value="Immunoglobulins"/>
    <property type="match status" value="6"/>
</dbReference>
<feature type="domain" description="Ig-like" evidence="7">
    <location>
        <begin position="215"/>
        <end position="301"/>
    </location>
</feature>
<keyword evidence="6" id="KW-0732">Signal</keyword>
<dbReference type="SMART" id="SM00409">
    <property type="entry name" value="IG"/>
    <property type="match status" value="4"/>
</dbReference>
<dbReference type="GO" id="GO:0007156">
    <property type="term" value="P:homophilic cell adhesion via plasma membrane adhesion molecules"/>
    <property type="evidence" value="ECO:0007669"/>
    <property type="project" value="TreeGrafter"/>
</dbReference>
<dbReference type="GO" id="GO:0030424">
    <property type="term" value="C:axon"/>
    <property type="evidence" value="ECO:0007669"/>
    <property type="project" value="TreeGrafter"/>
</dbReference>
<dbReference type="GO" id="GO:0098632">
    <property type="term" value="F:cell-cell adhesion mediator activity"/>
    <property type="evidence" value="ECO:0007669"/>
    <property type="project" value="TreeGrafter"/>
</dbReference>
<feature type="transmembrane region" description="Helical" evidence="5">
    <location>
        <begin position="1036"/>
        <end position="1059"/>
    </location>
</feature>